<accession>A0A1D2N2M1</accession>
<gene>
    <name evidence="1" type="ORF">Ocin01_07181</name>
</gene>
<dbReference type="EMBL" id="LJIJ01000275">
    <property type="protein sequence ID" value="ODM99509.1"/>
    <property type="molecule type" value="Genomic_DNA"/>
</dbReference>
<name>A0A1D2N2M1_ORCCI</name>
<evidence type="ECO:0000313" key="2">
    <source>
        <dbReference type="Proteomes" id="UP000094527"/>
    </source>
</evidence>
<sequence length="230" mass="25788">MSQPRPNNNAFAKTENMTKIGDSNHDQGSDSGVLGFEARGVSHPVNYHFHGNNHYLHFHMPIFSNNNIFELPPHVEQELQAPVIYGQVMPVTSTGYDNNLEQFRYAQRQHHLRASGLTHLNMSMNDERLMGSPSDLNLTFPPAMSQIPRCGHGHGAFQTASQPSLSSGARGQGNATHGQLQVLHFRNFEHGLPNCYRNCLFSVTEGRQLLAFMFLLALMRLVVDFNSFNV</sequence>
<dbReference type="Proteomes" id="UP000094527">
    <property type="component" value="Unassembled WGS sequence"/>
</dbReference>
<keyword evidence="2" id="KW-1185">Reference proteome</keyword>
<protein>
    <submittedName>
        <fullName evidence="1">Uncharacterized protein</fullName>
    </submittedName>
</protein>
<proteinExistence type="predicted"/>
<evidence type="ECO:0000313" key="1">
    <source>
        <dbReference type="EMBL" id="ODM99509.1"/>
    </source>
</evidence>
<comment type="caution">
    <text evidence="1">The sequence shown here is derived from an EMBL/GenBank/DDBJ whole genome shotgun (WGS) entry which is preliminary data.</text>
</comment>
<reference evidence="1 2" key="1">
    <citation type="journal article" date="2016" name="Genome Biol. Evol.">
        <title>Gene Family Evolution Reflects Adaptation to Soil Environmental Stressors in the Genome of the Collembolan Orchesella cincta.</title>
        <authorList>
            <person name="Faddeeva-Vakhrusheva A."/>
            <person name="Derks M.F."/>
            <person name="Anvar S.Y."/>
            <person name="Agamennone V."/>
            <person name="Suring W."/>
            <person name="Smit S."/>
            <person name="van Straalen N.M."/>
            <person name="Roelofs D."/>
        </authorList>
    </citation>
    <scope>NUCLEOTIDE SEQUENCE [LARGE SCALE GENOMIC DNA]</scope>
    <source>
        <tissue evidence="1">Mixed pool</tissue>
    </source>
</reference>
<organism evidence="1 2">
    <name type="scientific">Orchesella cincta</name>
    <name type="common">Springtail</name>
    <name type="synonym">Podura cincta</name>
    <dbReference type="NCBI Taxonomy" id="48709"/>
    <lineage>
        <taxon>Eukaryota</taxon>
        <taxon>Metazoa</taxon>
        <taxon>Ecdysozoa</taxon>
        <taxon>Arthropoda</taxon>
        <taxon>Hexapoda</taxon>
        <taxon>Collembola</taxon>
        <taxon>Entomobryomorpha</taxon>
        <taxon>Entomobryoidea</taxon>
        <taxon>Orchesellidae</taxon>
        <taxon>Orchesellinae</taxon>
        <taxon>Orchesella</taxon>
    </lineage>
</organism>
<dbReference type="AlphaFoldDB" id="A0A1D2N2M1"/>